<evidence type="ECO:0000259" key="10">
    <source>
        <dbReference type="Pfam" id="PF02670"/>
    </source>
</evidence>
<feature type="binding site" evidence="9">
    <location>
        <position position="10"/>
    </location>
    <ligand>
        <name>NADPH</name>
        <dbReference type="ChEBI" id="CHEBI:57783"/>
    </ligand>
</feature>
<dbReference type="InterPro" id="IPR026877">
    <property type="entry name" value="DXPR_C"/>
</dbReference>
<protein>
    <recommendedName>
        <fullName evidence="9">1-deoxy-D-xylulose 5-phosphate reductoisomerase</fullName>
        <shortName evidence="9">DXP reductoisomerase</shortName>
        <ecNumber evidence="9">1.1.1.267</ecNumber>
    </recommendedName>
    <alternativeName>
        <fullName evidence="9">1-deoxyxylulose-5-phosphate reductoisomerase</fullName>
    </alternativeName>
    <alternativeName>
        <fullName evidence="9">2-C-methyl-D-erythritol 4-phosphate synthase</fullName>
    </alternativeName>
</protein>
<evidence type="ECO:0000256" key="3">
    <source>
        <dbReference type="ARBA" id="ARBA00022723"/>
    </source>
</evidence>
<dbReference type="InterPro" id="IPR036169">
    <property type="entry name" value="DXPR_C_sf"/>
</dbReference>
<keyword evidence="9" id="KW-0460">Magnesium</keyword>
<dbReference type="GO" id="GO:0030604">
    <property type="term" value="F:1-deoxy-D-xylulose-5-phosphate reductoisomerase activity"/>
    <property type="evidence" value="ECO:0007669"/>
    <property type="project" value="UniProtKB-UniRule"/>
</dbReference>
<feature type="binding site" evidence="9">
    <location>
        <position position="221"/>
    </location>
    <ligand>
        <name>1-deoxy-D-xylulose 5-phosphate</name>
        <dbReference type="ChEBI" id="CHEBI:57792"/>
    </ligand>
</feature>
<dbReference type="Gene3D" id="3.40.50.720">
    <property type="entry name" value="NAD(P)-binding Rossmann-like Domain"/>
    <property type="match status" value="1"/>
</dbReference>
<feature type="binding site" evidence="9">
    <location>
        <position position="124"/>
    </location>
    <ligand>
        <name>NADPH</name>
        <dbReference type="ChEBI" id="CHEBI:57783"/>
    </ligand>
</feature>
<sequence length="384" mass="42838">MKNIAILGATGSIGTQTLDVLRFHKDDFKLIGISANRSTQSIMNIIDEFLPKIVAMTDFEAYNIILDYCTKKGYDIEVNFGIEGLNKIATHREVDVVVTSVVGMIGLEPTLNAIWAGKTIALANKETLVVAGELVMSEAKKNNVNILPVDSEHSAIFQSLQGNKMNKIDKILLTASGGPFRGKKTEDLSTVTLKDALKHPNWSMGPKITIDSSTLMNKGLEVIEAHWLFDCDYDKIEVVVHPQSVIHSMIQYEDGAVIAQLGTPDMRLPIQYALNYPNRKSNIGGTLDFKTLRTLTFETPDLQTFKCLGLAFKAGKLGKLMPCILNAANEACVSLFLNNRIEFLQIEEVVEECMNKFDYNKEVTLENVKAMDKEVRDYVFKKYE</sequence>
<feature type="domain" description="1-deoxy-D-xylulose 5-phosphate reductoisomerase N-terminal" evidence="10">
    <location>
        <begin position="4"/>
        <end position="132"/>
    </location>
</feature>
<evidence type="ECO:0000256" key="5">
    <source>
        <dbReference type="ARBA" id="ARBA00023002"/>
    </source>
</evidence>
<organism evidence="13 14">
    <name type="scientific">Clostridium folliculivorans</name>
    <dbReference type="NCBI Taxonomy" id="2886038"/>
    <lineage>
        <taxon>Bacteria</taxon>
        <taxon>Bacillati</taxon>
        <taxon>Bacillota</taxon>
        <taxon>Clostridia</taxon>
        <taxon>Eubacteriales</taxon>
        <taxon>Clostridiaceae</taxon>
        <taxon>Clostridium</taxon>
    </lineage>
</organism>
<dbReference type="AlphaFoldDB" id="A0A9W5Y1A5"/>
<comment type="function">
    <text evidence="9">Catalyzes the NADPH-dependent rearrangement and reduction of 1-deoxy-D-xylulose-5-phosphate (DXP) to 2-C-methyl-D-erythritol 4-phosphate (MEP).</text>
</comment>
<dbReference type="GO" id="GO:0030145">
    <property type="term" value="F:manganese ion binding"/>
    <property type="evidence" value="ECO:0007669"/>
    <property type="project" value="TreeGrafter"/>
</dbReference>
<accession>A0A9W5Y1A5</accession>
<feature type="binding site" evidence="9">
    <location>
        <position position="212"/>
    </location>
    <ligand>
        <name>1-deoxy-D-xylulose 5-phosphate</name>
        <dbReference type="ChEBI" id="CHEBI:57792"/>
    </ligand>
</feature>
<comment type="similarity">
    <text evidence="2 9">Belongs to the DXR family.</text>
</comment>
<dbReference type="GO" id="GO:0051484">
    <property type="term" value="P:isopentenyl diphosphate biosynthetic process, methylerythritol 4-phosphate pathway involved in terpenoid biosynthetic process"/>
    <property type="evidence" value="ECO:0007669"/>
    <property type="project" value="UniProtKB-ARBA"/>
</dbReference>
<feature type="binding site" evidence="9">
    <location>
        <position position="11"/>
    </location>
    <ligand>
        <name>NADPH</name>
        <dbReference type="ChEBI" id="CHEBI:57783"/>
    </ligand>
</feature>
<evidence type="ECO:0000313" key="14">
    <source>
        <dbReference type="Proteomes" id="UP001057868"/>
    </source>
</evidence>
<feature type="domain" description="DXP reductoisomerase C-terminal" evidence="12">
    <location>
        <begin position="261"/>
        <end position="377"/>
    </location>
</feature>
<evidence type="ECO:0000259" key="11">
    <source>
        <dbReference type="Pfam" id="PF08436"/>
    </source>
</evidence>
<evidence type="ECO:0000256" key="4">
    <source>
        <dbReference type="ARBA" id="ARBA00022857"/>
    </source>
</evidence>
<keyword evidence="3 9" id="KW-0479">Metal-binding</keyword>
<dbReference type="NCBIfam" id="TIGR00243">
    <property type="entry name" value="Dxr"/>
    <property type="match status" value="1"/>
</dbReference>
<dbReference type="SUPFAM" id="SSF51735">
    <property type="entry name" value="NAD(P)-binding Rossmann-fold domains"/>
    <property type="match status" value="1"/>
</dbReference>
<dbReference type="SUPFAM" id="SSF69055">
    <property type="entry name" value="1-deoxy-D-xylulose-5-phosphate reductoisomerase, C-terminal domain"/>
    <property type="match status" value="1"/>
</dbReference>
<feature type="binding site" evidence="9">
    <location>
        <position position="221"/>
    </location>
    <ligand>
        <name>Mn(2+)</name>
        <dbReference type="ChEBI" id="CHEBI:29035"/>
    </ligand>
</feature>
<dbReference type="SUPFAM" id="SSF55347">
    <property type="entry name" value="Glyceraldehyde-3-phosphate dehydrogenase-like, C-terminal domain"/>
    <property type="match status" value="1"/>
</dbReference>
<dbReference type="InterPro" id="IPR013512">
    <property type="entry name" value="DXP_reductoisomerase_N"/>
</dbReference>
<dbReference type="EC" id="1.1.1.267" evidence="9"/>
<feature type="domain" description="1-deoxy-D-xylulose 5-phosphate reductoisomerase C-terminal" evidence="11">
    <location>
        <begin position="146"/>
        <end position="229"/>
    </location>
</feature>
<dbReference type="Gene3D" id="1.10.1740.10">
    <property type="match status" value="1"/>
</dbReference>
<comment type="caution">
    <text evidence="13">The sequence shown here is derived from an EMBL/GenBank/DDBJ whole genome shotgun (WGS) entry which is preliminary data.</text>
</comment>
<feature type="binding site" evidence="9">
    <location>
        <position position="152"/>
    </location>
    <ligand>
        <name>Mn(2+)</name>
        <dbReference type="ChEBI" id="CHEBI:29035"/>
    </ligand>
</feature>
<feature type="binding site" evidence="9">
    <location>
        <position position="12"/>
    </location>
    <ligand>
        <name>NADPH</name>
        <dbReference type="ChEBI" id="CHEBI:57783"/>
    </ligand>
</feature>
<feature type="binding site" evidence="9">
    <location>
        <position position="150"/>
    </location>
    <ligand>
        <name>Mn(2+)</name>
        <dbReference type="ChEBI" id="CHEBI:29035"/>
    </ligand>
</feature>
<proteinExistence type="inferred from homology"/>
<comment type="catalytic activity">
    <reaction evidence="8">
        <text>2-C-methyl-D-erythritol 4-phosphate + NADP(+) = 1-deoxy-D-xylulose 5-phosphate + NADPH + H(+)</text>
        <dbReference type="Rhea" id="RHEA:13717"/>
        <dbReference type="ChEBI" id="CHEBI:15378"/>
        <dbReference type="ChEBI" id="CHEBI:57783"/>
        <dbReference type="ChEBI" id="CHEBI:57792"/>
        <dbReference type="ChEBI" id="CHEBI:58262"/>
        <dbReference type="ChEBI" id="CHEBI:58349"/>
        <dbReference type="EC" id="1.1.1.267"/>
    </reaction>
    <physiologicalReaction direction="right-to-left" evidence="8">
        <dbReference type="Rhea" id="RHEA:13719"/>
    </physiologicalReaction>
</comment>
<feature type="binding site" evidence="9">
    <location>
        <position position="37"/>
    </location>
    <ligand>
        <name>NADPH</name>
        <dbReference type="ChEBI" id="CHEBI:57783"/>
    </ligand>
</feature>
<gene>
    <name evidence="9 13" type="primary">dxr</name>
    <name evidence="13" type="ORF">CFOLD11_15840</name>
</gene>
<keyword evidence="7 9" id="KW-0414">Isoprene biosynthesis</keyword>
<feature type="binding site" evidence="9">
    <location>
        <position position="217"/>
    </location>
    <ligand>
        <name>1-deoxy-D-xylulose 5-phosphate</name>
        <dbReference type="ChEBI" id="CHEBI:57792"/>
    </ligand>
</feature>
<evidence type="ECO:0000256" key="7">
    <source>
        <dbReference type="ARBA" id="ARBA00023229"/>
    </source>
</evidence>
<dbReference type="PIRSF" id="PIRSF006205">
    <property type="entry name" value="Dxp_reductismrs"/>
    <property type="match status" value="1"/>
</dbReference>
<dbReference type="InterPro" id="IPR013644">
    <property type="entry name" value="DXP_reductoisomerase_C"/>
</dbReference>
<keyword evidence="6 9" id="KW-0464">Manganese</keyword>
<comment type="cofactor">
    <cofactor evidence="9">
        <name>Mg(2+)</name>
        <dbReference type="ChEBI" id="CHEBI:18420"/>
    </cofactor>
    <cofactor evidence="9">
        <name>Mn(2+)</name>
        <dbReference type="ChEBI" id="CHEBI:29035"/>
    </cofactor>
</comment>
<dbReference type="EMBL" id="BQXY01000002">
    <property type="protein sequence ID" value="GKU24758.1"/>
    <property type="molecule type" value="Genomic_DNA"/>
</dbReference>
<dbReference type="InterPro" id="IPR036291">
    <property type="entry name" value="NAD(P)-bd_dom_sf"/>
</dbReference>
<feature type="binding site" evidence="9">
    <location>
        <position position="152"/>
    </location>
    <ligand>
        <name>1-deoxy-D-xylulose 5-phosphate</name>
        <dbReference type="ChEBI" id="CHEBI:57792"/>
    </ligand>
</feature>
<evidence type="ECO:0000256" key="1">
    <source>
        <dbReference type="ARBA" id="ARBA00005094"/>
    </source>
</evidence>
<feature type="binding site" evidence="9">
    <location>
        <position position="176"/>
    </location>
    <ligand>
        <name>1-deoxy-D-xylulose 5-phosphate</name>
        <dbReference type="ChEBI" id="CHEBI:57792"/>
    </ligand>
</feature>
<dbReference type="GO" id="GO:0070402">
    <property type="term" value="F:NADPH binding"/>
    <property type="evidence" value="ECO:0007669"/>
    <property type="project" value="InterPro"/>
</dbReference>
<feature type="binding site" evidence="9">
    <location>
        <position position="199"/>
    </location>
    <ligand>
        <name>1-deoxy-D-xylulose 5-phosphate</name>
        <dbReference type="ChEBI" id="CHEBI:57792"/>
    </ligand>
</feature>
<dbReference type="NCBIfam" id="NF009114">
    <property type="entry name" value="PRK12464.1"/>
    <property type="match status" value="1"/>
</dbReference>
<evidence type="ECO:0000256" key="9">
    <source>
        <dbReference type="HAMAP-Rule" id="MF_00183"/>
    </source>
</evidence>
<evidence type="ECO:0000256" key="6">
    <source>
        <dbReference type="ARBA" id="ARBA00023211"/>
    </source>
</evidence>
<reference evidence="13" key="1">
    <citation type="journal article" date="2023" name="Int. J. Syst. Evol. Microbiol.">
        <title>&lt;i&gt;Clostridium folliculivorans&lt;/i&gt; sp. nov., isolated from soil samples of an organic paddy in Japan.</title>
        <authorList>
            <person name="Tazawa J."/>
            <person name="Kobayashi H."/>
            <person name="Tanizawa Y."/>
            <person name="Uchino A."/>
            <person name="Tanaka F."/>
            <person name="Urashima Y."/>
            <person name="Miura S."/>
            <person name="Sakamoto M."/>
            <person name="Ohkuma M."/>
            <person name="Tohno M."/>
        </authorList>
    </citation>
    <scope>NUCLEOTIDE SEQUENCE</scope>
    <source>
        <strain evidence="13">D1-1</strain>
    </source>
</reference>
<feature type="binding site" evidence="9">
    <location>
        <position position="205"/>
    </location>
    <ligand>
        <name>NADPH</name>
        <dbReference type="ChEBI" id="CHEBI:57783"/>
    </ligand>
</feature>
<feature type="binding site" evidence="9">
    <location>
        <position position="218"/>
    </location>
    <ligand>
        <name>1-deoxy-D-xylulose 5-phosphate</name>
        <dbReference type="ChEBI" id="CHEBI:57792"/>
    </ligand>
</feature>
<keyword evidence="4 9" id="KW-0521">NADP</keyword>
<keyword evidence="14" id="KW-1185">Reference proteome</keyword>
<dbReference type="Proteomes" id="UP001057868">
    <property type="component" value="Unassembled WGS sequence"/>
</dbReference>
<evidence type="ECO:0000256" key="2">
    <source>
        <dbReference type="ARBA" id="ARBA00006825"/>
    </source>
</evidence>
<comment type="pathway">
    <text evidence="1 9">Isoprenoid biosynthesis; isopentenyl diphosphate biosynthesis via DXP pathway; isopentenyl diphosphate from 1-deoxy-D-xylulose 5-phosphate: step 1/6.</text>
</comment>
<evidence type="ECO:0000313" key="13">
    <source>
        <dbReference type="EMBL" id="GKU24758.1"/>
    </source>
</evidence>
<evidence type="ECO:0000256" key="8">
    <source>
        <dbReference type="ARBA" id="ARBA00048543"/>
    </source>
</evidence>
<keyword evidence="5 9" id="KW-0560">Oxidoreductase</keyword>
<feature type="binding site" evidence="9">
    <location>
        <position position="125"/>
    </location>
    <ligand>
        <name>1-deoxy-D-xylulose 5-phosphate</name>
        <dbReference type="ChEBI" id="CHEBI:57792"/>
    </ligand>
</feature>
<feature type="binding site" evidence="9">
    <location>
        <position position="126"/>
    </location>
    <ligand>
        <name>NADPH</name>
        <dbReference type="ChEBI" id="CHEBI:57783"/>
    </ligand>
</feature>
<dbReference type="PANTHER" id="PTHR30525:SF0">
    <property type="entry name" value="1-DEOXY-D-XYLULOSE 5-PHOSPHATE REDUCTOISOMERASE, CHLOROPLASTIC"/>
    <property type="match status" value="1"/>
</dbReference>
<feature type="binding site" evidence="9">
    <location>
        <position position="151"/>
    </location>
    <ligand>
        <name>1-deoxy-D-xylulose 5-phosphate</name>
        <dbReference type="ChEBI" id="CHEBI:57792"/>
    </ligand>
</feature>
<name>A0A9W5Y1A5_9CLOT</name>
<dbReference type="InterPro" id="IPR003821">
    <property type="entry name" value="DXP_reductoisomerase"/>
</dbReference>
<dbReference type="Pfam" id="PF08436">
    <property type="entry name" value="DXP_redisom_C"/>
    <property type="match status" value="1"/>
</dbReference>
<dbReference type="Pfam" id="PF13288">
    <property type="entry name" value="DXPR_C"/>
    <property type="match status" value="1"/>
</dbReference>
<dbReference type="RefSeq" id="WP_261851755.1">
    <property type="nucleotide sequence ID" value="NZ_BQXY01000002.1"/>
</dbReference>
<feature type="binding site" evidence="9">
    <location>
        <position position="13"/>
    </location>
    <ligand>
        <name>NADPH</name>
        <dbReference type="ChEBI" id="CHEBI:57783"/>
    </ligand>
</feature>
<evidence type="ECO:0000259" key="12">
    <source>
        <dbReference type="Pfam" id="PF13288"/>
    </source>
</evidence>
<dbReference type="PANTHER" id="PTHR30525">
    <property type="entry name" value="1-DEOXY-D-XYLULOSE 5-PHOSPHATE REDUCTOISOMERASE"/>
    <property type="match status" value="1"/>
</dbReference>
<dbReference type="FunFam" id="3.40.50.720:FF:000045">
    <property type="entry name" value="1-deoxy-D-xylulose 5-phosphate reductoisomerase"/>
    <property type="match status" value="1"/>
</dbReference>
<comment type="caution">
    <text evidence="9">Lacks conserved residue(s) required for the propagation of feature annotation.</text>
</comment>
<dbReference type="Pfam" id="PF02670">
    <property type="entry name" value="DXP_reductoisom"/>
    <property type="match status" value="1"/>
</dbReference>
<dbReference type="HAMAP" id="MF_00183">
    <property type="entry name" value="DXP_reductoisom"/>
    <property type="match status" value="1"/>
</dbReference>